<dbReference type="SUPFAM" id="SSF56112">
    <property type="entry name" value="Protein kinase-like (PK-like)"/>
    <property type="match status" value="1"/>
</dbReference>
<dbReference type="PATRIC" id="fig|1173022.3.peg.55"/>
<dbReference type="Gene3D" id="3.30.200.20">
    <property type="entry name" value="Phosphorylase Kinase, domain 1"/>
    <property type="match status" value="1"/>
</dbReference>
<accession>K9VSN6</accession>
<dbReference type="Gene3D" id="3.90.1580.10">
    <property type="entry name" value="paralog of FGE (formylglycine-generating enzyme)"/>
    <property type="match status" value="1"/>
</dbReference>
<dbReference type="InterPro" id="IPR016187">
    <property type="entry name" value="CTDL_fold"/>
</dbReference>
<evidence type="ECO:0000256" key="1">
    <source>
        <dbReference type="PROSITE-ProRule" id="PRU10141"/>
    </source>
</evidence>
<dbReference type="Gene3D" id="1.10.510.10">
    <property type="entry name" value="Transferase(Phosphotransferase) domain 1"/>
    <property type="match status" value="1"/>
</dbReference>
<dbReference type="GO" id="GO:0004674">
    <property type="term" value="F:protein serine/threonine kinase activity"/>
    <property type="evidence" value="ECO:0007669"/>
    <property type="project" value="UniProtKB-KW"/>
</dbReference>
<keyword evidence="1" id="KW-0547">Nucleotide-binding</keyword>
<evidence type="ECO:0000313" key="3">
    <source>
        <dbReference type="EMBL" id="AFZ11053.1"/>
    </source>
</evidence>
<gene>
    <name evidence="3" type="ORF">Cri9333_0052</name>
</gene>
<dbReference type="eggNOG" id="COG0515">
    <property type="taxonomic scope" value="Bacteria"/>
</dbReference>
<keyword evidence="3" id="KW-0808">Transferase</keyword>
<dbReference type="GO" id="GO:0005524">
    <property type="term" value="F:ATP binding"/>
    <property type="evidence" value="ECO:0007669"/>
    <property type="project" value="UniProtKB-UniRule"/>
</dbReference>
<sequence>MQCCQNPQCQNPFNPDSNRFCQNCGSNQLSELFRHRYRVLKVLGAGGFGKTYLAEDVERLDDPCVIKQFAPQFTGTSTLQKATELFKQEARQLYELGENHAQIPRLIAYFEHGKSLYLVQEFIAGEDLLEELKQNPFNEEQIREILAELLPVLDFIHSRNVIHRDIKPENIIRRFPQQGLKRGDLVLIDFGGAKQITQTSLARPGTGIYTIGYAPTEQMAGRAIPASDLYGLGATCVRLLTQCLPEFDQDGQLEDLVYDATNAEWLWRERLQKKGITISHELGQILDKLLQHLPRNRYESAQEVIQDLNSIIQPNQPSSTLTVKGQGGLVNISGLGLKSFAYDLVKVGLRNNITSRQRRQAEYLPEDLGNGVILEMVFIPGGESWMGSSQIEEGRYNHESPLHRVTLSPFLIAKTPITQAQWKAVAAIPEVNQFLNPDPSRFKGANRPVENVSWHDAIEFCARLSQFTGRKYRLPSEAEWEYACRAGTSTPFHFGETIIPELANYNANYTYAYGVKGIYRQETTPVGSFQVANAFGLYDMHGLVLEWCADFWHENYNGAPSDGRVWEFGGDDTHRVLRGGSWVSYPRSCRSAYRRKSTPDGRVDVYGVRVVCSLPDEL</sequence>
<dbReference type="SMART" id="SM00220">
    <property type="entry name" value="S_TKc"/>
    <property type="match status" value="1"/>
</dbReference>
<dbReference type="PANTHER" id="PTHR23150:SF19">
    <property type="entry name" value="FORMYLGLYCINE-GENERATING ENZYME"/>
    <property type="match status" value="1"/>
</dbReference>
<evidence type="ECO:0000259" key="2">
    <source>
        <dbReference type="PROSITE" id="PS50011"/>
    </source>
</evidence>
<dbReference type="Pfam" id="PF00069">
    <property type="entry name" value="Pkinase"/>
    <property type="match status" value="1"/>
</dbReference>
<protein>
    <submittedName>
        <fullName evidence="3">Serine/threonine protein kinase</fullName>
    </submittedName>
</protein>
<dbReference type="EMBL" id="CP003620">
    <property type="protein sequence ID" value="AFZ11053.1"/>
    <property type="molecule type" value="Genomic_DNA"/>
</dbReference>
<keyword evidence="3" id="KW-0418">Kinase</keyword>
<keyword evidence="4" id="KW-1185">Reference proteome</keyword>
<dbReference type="PROSITE" id="PS50011">
    <property type="entry name" value="PROTEIN_KINASE_DOM"/>
    <property type="match status" value="1"/>
</dbReference>
<feature type="binding site" evidence="1">
    <location>
        <position position="67"/>
    </location>
    <ligand>
        <name>ATP</name>
        <dbReference type="ChEBI" id="CHEBI:30616"/>
    </ligand>
</feature>
<keyword evidence="1" id="KW-0067">ATP-binding</keyword>
<dbReference type="InterPro" id="IPR000719">
    <property type="entry name" value="Prot_kinase_dom"/>
</dbReference>
<dbReference type="SUPFAM" id="SSF56436">
    <property type="entry name" value="C-type lectin-like"/>
    <property type="match status" value="1"/>
</dbReference>
<dbReference type="InterPro" id="IPR005532">
    <property type="entry name" value="SUMF_dom"/>
</dbReference>
<dbReference type="Proteomes" id="UP000010472">
    <property type="component" value="Chromosome"/>
</dbReference>
<dbReference type="AlphaFoldDB" id="K9VSN6"/>
<dbReference type="Pfam" id="PF03781">
    <property type="entry name" value="FGE-sulfatase"/>
    <property type="match status" value="1"/>
</dbReference>
<dbReference type="PROSITE" id="PS00107">
    <property type="entry name" value="PROTEIN_KINASE_ATP"/>
    <property type="match status" value="1"/>
</dbReference>
<keyword evidence="3" id="KW-0723">Serine/threonine-protein kinase</keyword>
<dbReference type="CDD" id="cd14014">
    <property type="entry name" value="STKc_PknB_like"/>
    <property type="match status" value="1"/>
</dbReference>
<dbReference type="InterPro" id="IPR017441">
    <property type="entry name" value="Protein_kinase_ATP_BS"/>
</dbReference>
<dbReference type="eggNOG" id="COG1262">
    <property type="taxonomic scope" value="Bacteria"/>
</dbReference>
<evidence type="ECO:0000313" key="4">
    <source>
        <dbReference type="Proteomes" id="UP000010472"/>
    </source>
</evidence>
<dbReference type="InterPro" id="IPR042095">
    <property type="entry name" value="SUMF_sf"/>
</dbReference>
<reference evidence="3 4" key="1">
    <citation type="submission" date="2012-06" db="EMBL/GenBank/DDBJ databases">
        <title>Finished chromosome of genome of Crinalium epipsammum PCC 9333.</title>
        <authorList>
            <consortium name="US DOE Joint Genome Institute"/>
            <person name="Gugger M."/>
            <person name="Coursin T."/>
            <person name="Rippka R."/>
            <person name="Tandeau De Marsac N."/>
            <person name="Huntemann M."/>
            <person name="Wei C.-L."/>
            <person name="Han J."/>
            <person name="Detter J.C."/>
            <person name="Han C."/>
            <person name="Tapia R."/>
            <person name="Davenport K."/>
            <person name="Daligault H."/>
            <person name="Erkkila T."/>
            <person name="Gu W."/>
            <person name="Munk A.C.C."/>
            <person name="Teshima H."/>
            <person name="Xu Y."/>
            <person name="Chain P."/>
            <person name="Chen A."/>
            <person name="Krypides N."/>
            <person name="Mavromatis K."/>
            <person name="Markowitz V."/>
            <person name="Szeto E."/>
            <person name="Ivanova N."/>
            <person name="Mikhailova N."/>
            <person name="Ovchinnikova G."/>
            <person name="Pagani I."/>
            <person name="Pati A."/>
            <person name="Goodwin L."/>
            <person name="Peters L."/>
            <person name="Pitluck S."/>
            <person name="Woyke T."/>
            <person name="Kerfeld C."/>
        </authorList>
    </citation>
    <scope>NUCLEOTIDE SEQUENCE [LARGE SCALE GENOMIC DNA]</scope>
    <source>
        <strain evidence="3 4">PCC 9333</strain>
    </source>
</reference>
<organism evidence="3 4">
    <name type="scientific">Crinalium epipsammum PCC 9333</name>
    <dbReference type="NCBI Taxonomy" id="1173022"/>
    <lineage>
        <taxon>Bacteria</taxon>
        <taxon>Bacillati</taxon>
        <taxon>Cyanobacteriota</taxon>
        <taxon>Cyanophyceae</taxon>
        <taxon>Gomontiellales</taxon>
        <taxon>Gomontiellaceae</taxon>
        <taxon>Crinalium</taxon>
    </lineage>
</organism>
<dbReference type="NCBIfam" id="NF045510">
    <property type="entry name" value="4Cys_prefix_kin"/>
    <property type="match status" value="1"/>
</dbReference>
<feature type="domain" description="Protein kinase" evidence="2">
    <location>
        <begin position="37"/>
        <end position="312"/>
    </location>
</feature>
<proteinExistence type="predicted"/>
<dbReference type="HOGENOM" id="CLU_012431_6_1_3"/>
<dbReference type="PANTHER" id="PTHR23150">
    <property type="entry name" value="SULFATASE MODIFYING FACTOR 1, 2"/>
    <property type="match status" value="1"/>
</dbReference>
<dbReference type="GO" id="GO:0120147">
    <property type="term" value="F:formylglycine-generating oxidase activity"/>
    <property type="evidence" value="ECO:0007669"/>
    <property type="project" value="TreeGrafter"/>
</dbReference>
<dbReference type="InterPro" id="IPR011009">
    <property type="entry name" value="Kinase-like_dom_sf"/>
</dbReference>
<dbReference type="InterPro" id="IPR051043">
    <property type="entry name" value="Sulfatase_Mod_Factor_Kinase"/>
</dbReference>
<name>K9VSN6_9CYAN</name>
<dbReference type="KEGG" id="cep:Cri9333_0052"/>
<dbReference type="STRING" id="1173022.Cri9333_0052"/>
<dbReference type="RefSeq" id="WP_015201197.1">
    <property type="nucleotide sequence ID" value="NC_019753.1"/>
</dbReference>
<dbReference type="OrthoDB" id="569031at2"/>